<keyword evidence="4" id="KW-1185">Reference proteome</keyword>
<organism evidence="3 4">
    <name type="scientific">Chitinophaga jiangningensis</name>
    <dbReference type="NCBI Taxonomy" id="1419482"/>
    <lineage>
        <taxon>Bacteria</taxon>
        <taxon>Pseudomonadati</taxon>
        <taxon>Bacteroidota</taxon>
        <taxon>Chitinophagia</taxon>
        <taxon>Chitinophagales</taxon>
        <taxon>Chitinophagaceae</taxon>
        <taxon>Chitinophaga</taxon>
    </lineage>
</organism>
<keyword evidence="2" id="KW-0812">Transmembrane</keyword>
<name>A0A1M7KFW9_9BACT</name>
<evidence type="ECO:0000313" key="3">
    <source>
        <dbReference type="EMBL" id="SHM64120.1"/>
    </source>
</evidence>
<dbReference type="EMBL" id="FRBL01000009">
    <property type="protein sequence ID" value="SHM64120.1"/>
    <property type="molecule type" value="Genomic_DNA"/>
</dbReference>
<evidence type="ECO:0000313" key="4">
    <source>
        <dbReference type="Proteomes" id="UP000184420"/>
    </source>
</evidence>
<dbReference type="RefSeq" id="WP_143160077.1">
    <property type="nucleotide sequence ID" value="NZ_FRBL01000009.1"/>
</dbReference>
<feature type="compositionally biased region" description="Basic residues" evidence="1">
    <location>
        <begin position="56"/>
        <end position="65"/>
    </location>
</feature>
<sequence>MRNLPATIGLMMVLFIAAFFIRRDDHQVDAQTMPGLTATWQDTFPPKPRPDTGKWPQHHPKKDKKHDRDTTGKRRDTLGIRQ</sequence>
<proteinExistence type="predicted"/>
<dbReference type="AlphaFoldDB" id="A0A1M7KFW9"/>
<keyword evidence="2" id="KW-0472">Membrane</keyword>
<feature type="compositionally biased region" description="Basic and acidic residues" evidence="1">
    <location>
        <begin position="66"/>
        <end position="82"/>
    </location>
</feature>
<protein>
    <submittedName>
        <fullName evidence="3">Uncharacterized protein</fullName>
    </submittedName>
</protein>
<dbReference type="OrthoDB" id="680906at2"/>
<dbReference type="Proteomes" id="UP000184420">
    <property type="component" value="Unassembled WGS sequence"/>
</dbReference>
<feature type="transmembrane region" description="Helical" evidence="2">
    <location>
        <begin position="6"/>
        <end position="21"/>
    </location>
</feature>
<keyword evidence="2" id="KW-1133">Transmembrane helix</keyword>
<evidence type="ECO:0000256" key="1">
    <source>
        <dbReference type="SAM" id="MobiDB-lite"/>
    </source>
</evidence>
<gene>
    <name evidence="3" type="ORF">SAMN05444266_109295</name>
</gene>
<accession>A0A1M7KFW9</accession>
<feature type="region of interest" description="Disordered" evidence="1">
    <location>
        <begin position="37"/>
        <end position="82"/>
    </location>
</feature>
<evidence type="ECO:0000256" key="2">
    <source>
        <dbReference type="SAM" id="Phobius"/>
    </source>
</evidence>
<reference evidence="3 4" key="1">
    <citation type="submission" date="2016-11" db="EMBL/GenBank/DDBJ databases">
        <authorList>
            <person name="Jaros S."/>
            <person name="Januszkiewicz K."/>
            <person name="Wedrychowicz H."/>
        </authorList>
    </citation>
    <scope>NUCLEOTIDE SEQUENCE [LARGE SCALE GENOMIC DNA]</scope>
    <source>
        <strain evidence="3 4">DSM 27406</strain>
    </source>
</reference>